<dbReference type="Proteomes" id="UP001153069">
    <property type="component" value="Unassembled WGS sequence"/>
</dbReference>
<feature type="compositionally biased region" description="Polar residues" evidence="1">
    <location>
        <begin position="562"/>
        <end position="580"/>
    </location>
</feature>
<dbReference type="OrthoDB" id="49436at2759"/>
<keyword evidence="2" id="KW-1133">Transmembrane helix</keyword>
<feature type="compositionally biased region" description="Pro residues" evidence="1">
    <location>
        <begin position="511"/>
        <end position="527"/>
    </location>
</feature>
<dbReference type="EMBL" id="CAICTM010000827">
    <property type="protein sequence ID" value="CAB9517065.1"/>
    <property type="molecule type" value="Genomic_DNA"/>
</dbReference>
<dbReference type="Gene3D" id="2.30.42.10">
    <property type="match status" value="1"/>
</dbReference>
<evidence type="ECO:0000256" key="2">
    <source>
        <dbReference type="SAM" id="Phobius"/>
    </source>
</evidence>
<feature type="compositionally biased region" description="Polar residues" evidence="1">
    <location>
        <begin position="592"/>
        <end position="620"/>
    </location>
</feature>
<feature type="region of interest" description="Disordered" evidence="1">
    <location>
        <begin position="542"/>
        <end position="635"/>
    </location>
</feature>
<sequence>MVEPEPRRSLSRCAFLVLGGTMLAVALSSVRYFGGTGPELHQRSVDHPGSSWNQTQTERNLLFGFSDRKQEDPGFTRTRSFRLPPAAPSAAPDSQSPSWTPTMTTGPSLFPSNSETDSETPVPSPGPSNSPSATYVPSPVPSQSPTITQQPRTTGPSDDPSMSYPGVPLLEAPTETPTSRRTPRPSPVPSTSSSPSVVPTSLPTQVSTDTSTITPTLKPTEEVSHMEPSFEQSTLVPSIQQSSTEPTLEQSTEGPTMEQTTEEPSVEQSTVEPTLEPTLEENLYPTVMPNEQSEPGEPAYSSPTVCTGNQTVVLEHFYVYFEEFNTSIASDGLLEQSFRESYQNGSYVMECGPTLRTVKRVPDPEVQEEATTIVEKKQPKQYSYGQLLVLTERIEFRTTSLQYDDDMSGLFPTPVMQGVFIGGLNQFFGMRQLPIYAIGLKEAPVPSPTEMPTVSMVPSEAAAHFEAPTLFPTVTVLPDETEEPTPRPTVTMFPDETEAPTFDESSAYSPSPEPTVHPTYRPSPSPTFLPTARVSAPIQFVPRDRPTSTTSPFPSASGVPTVFSSVEPTDASTPIPSTDPTPAISHLPSVKPSGSPSANPTGAPSANPTKGPSAFPSSGPSVLPTEKPSSIPSRISHVPTLTQSVNHADLPSSASFPPYAKTVAPTTANTSNVPSSDSTGSPSANLSFQPSTSPGSGATVEPSISANPSVSPTASPTSRPSELPSFRPLAPPDFTLREPELKSVQMILIGASLLPSRSQLVWAETTETAIREEVIDVLNNQVESVDVRVEIVSQNPQQSTSRFLQEPALDTPGTISSNLTIIFDVEFYIRAVIEDHNVRRYVGAALDGAGDQSVFIQQLKSSGEAAFQDLTTVRLVLPPDKTGVSSSLTEDDRETLGTGMAVGIAAVSIASIALLIVGVYMWAKRRPDYSHSSSSDQRLNNLNDDDVSDLAFDIVDKPDVDVSTLGDPIPQGISASPTDVSIAEETTSLPYDYKVASHALPSLDESGSFSYSDVGSNVMSVQTDDDTLDAQYNIEDRIEVEAPPGMLGLVLEEDSEGVASVYDMKELSPLAHKIQIGDKLVSVDDVDVSGMPVQLVMKLIASKQKKRVRRMVFCRPTKKNAH</sequence>
<reference evidence="3" key="1">
    <citation type="submission" date="2020-06" db="EMBL/GenBank/DDBJ databases">
        <authorList>
            <consortium name="Plant Systems Biology data submission"/>
        </authorList>
    </citation>
    <scope>NUCLEOTIDE SEQUENCE</scope>
    <source>
        <strain evidence="3">D6</strain>
    </source>
</reference>
<feature type="region of interest" description="Disordered" evidence="1">
    <location>
        <begin position="63"/>
        <end position="282"/>
    </location>
</feature>
<feature type="compositionally biased region" description="Low complexity" evidence="1">
    <location>
        <begin position="88"/>
        <end position="98"/>
    </location>
</feature>
<evidence type="ECO:0000313" key="3">
    <source>
        <dbReference type="EMBL" id="CAB9517065.1"/>
    </source>
</evidence>
<dbReference type="InterPro" id="IPR036034">
    <property type="entry name" value="PDZ_sf"/>
</dbReference>
<feature type="region of interest" description="Disordered" evidence="1">
    <location>
        <begin position="652"/>
        <end position="731"/>
    </location>
</feature>
<gene>
    <name evidence="3" type="ORF">SEMRO_828_G207960.1</name>
</gene>
<organism evidence="3 4">
    <name type="scientific">Seminavis robusta</name>
    <dbReference type="NCBI Taxonomy" id="568900"/>
    <lineage>
        <taxon>Eukaryota</taxon>
        <taxon>Sar</taxon>
        <taxon>Stramenopiles</taxon>
        <taxon>Ochrophyta</taxon>
        <taxon>Bacillariophyta</taxon>
        <taxon>Bacillariophyceae</taxon>
        <taxon>Bacillariophycidae</taxon>
        <taxon>Naviculales</taxon>
        <taxon>Naviculaceae</taxon>
        <taxon>Seminavis</taxon>
    </lineage>
</organism>
<keyword evidence="4" id="KW-1185">Reference proteome</keyword>
<feature type="compositionally biased region" description="Polar residues" evidence="1">
    <location>
        <begin position="141"/>
        <end position="156"/>
    </location>
</feature>
<proteinExistence type="predicted"/>
<dbReference type="AlphaFoldDB" id="A0A9N8EB07"/>
<feature type="compositionally biased region" description="Polar residues" evidence="1">
    <location>
        <begin position="99"/>
        <end position="115"/>
    </location>
</feature>
<dbReference type="SUPFAM" id="SSF50156">
    <property type="entry name" value="PDZ domain-like"/>
    <property type="match status" value="1"/>
</dbReference>
<feature type="transmembrane region" description="Helical" evidence="2">
    <location>
        <begin position="900"/>
        <end position="923"/>
    </location>
</feature>
<evidence type="ECO:0000313" key="4">
    <source>
        <dbReference type="Proteomes" id="UP001153069"/>
    </source>
</evidence>
<name>A0A9N8EB07_9STRA</name>
<feature type="compositionally biased region" description="Low complexity" evidence="1">
    <location>
        <begin position="272"/>
        <end position="282"/>
    </location>
</feature>
<feature type="region of interest" description="Disordered" evidence="1">
    <location>
        <begin position="479"/>
        <end position="530"/>
    </location>
</feature>
<feature type="compositionally biased region" description="Polar residues" evidence="1">
    <location>
        <begin position="664"/>
        <end position="720"/>
    </location>
</feature>
<comment type="caution">
    <text evidence="3">The sequence shown here is derived from an EMBL/GenBank/DDBJ whole genome shotgun (WGS) entry which is preliminary data.</text>
</comment>
<keyword evidence="2" id="KW-0812">Transmembrane</keyword>
<feature type="compositionally biased region" description="Polar residues" evidence="1">
    <location>
        <begin position="230"/>
        <end position="259"/>
    </location>
</feature>
<evidence type="ECO:0000256" key="1">
    <source>
        <dbReference type="SAM" id="MobiDB-lite"/>
    </source>
</evidence>
<accession>A0A9N8EB07</accession>
<keyword evidence="2" id="KW-0472">Membrane</keyword>
<feature type="compositionally biased region" description="Low complexity" evidence="1">
    <location>
        <begin position="189"/>
        <end position="208"/>
    </location>
</feature>
<protein>
    <submittedName>
        <fullName evidence="3">Intercellular signal essential for a variety of patterning events during development By similarity</fullName>
    </submittedName>
</protein>